<reference evidence="1" key="7">
    <citation type="journal article" date="2005" name="Science">
        <title>The Transcriptional Landscape of the Mammalian Genome.</title>
        <authorList>
            <consortium name="The FANTOM Consortium"/>
            <consortium name="Riken Genome Exploration Research Group and Genome Science Group (Genome Network Project Core Group)"/>
        </authorList>
    </citation>
    <scope>NUCLEOTIDE SEQUENCE</scope>
    <source>
        <strain evidence="1">NOD</strain>
    </source>
</reference>
<reference evidence="1" key="2">
    <citation type="journal article" date="2000" name="Genome Res.">
        <title>Normalization and subtraction of cap-trapper-selected cDNAs to prepare full-length cDNA libraries for rapid discovery of new genes.</title>
        <authorList>
            <person name="Carninci P."/>
            <person name="Shibata Y."/>
            <person name="Hayatsu N."/>
            <person name="Sugahara Y."/>
            <person name="Shibata K."/>
            <person name="Itoh M."/>
            <person name="Konno H."/>
            <person name="Okazaki Y."/>
            <person name="Muramatsu M."/>
            <person name="Hayashizaki Y."/>
        </authorList>
    </citation>
    <scope>NUCLEOTIDE SEQUENCE</scope>
    <source>
        <strain evidence="1">NOD</strain>
    </source>
</reference>
<reference evidence="1" key="5">
    <citation type="journal article" date="2002" name="Nature">
        <title>Analysis of the mouse transcriptome based on functional annotation of 60,770 full-length cDNAs.</title>
        <authorList>
            <consortium name="The FANTOM Consortium and the RIKEN Genome Exploration Research Group Phase I and II Team"/>
        </authorList>
    </citation>
    <scope>NUCLEOTIDE SEQUENCE</scope>
    <source>
        <strain evidence="1">NOD</strain>
    </source>
</reference>
<sequence>MLPQAYLLNPPASSQPGSRGCLPLLGSDYSPISLTFKAGTLYCSSLGRSPGPTMAGSLDSPFCPPCLSPEIPFFSPVCHKDYHTYLSTEERREVAFNWVKLCDGGGGGDASFKTLHFKGFHLGRILFVLNCDETFFYIFFQLLFLI</sequence>
<reference evidence="1" key="3">
    <citation type="journal article" date="2000" name="Genome Res.">
        <title>RIKEN integrated sequence analysis (RISA) system--384-format sequencing pipeline with 384 multicapillary sequencer.</title>
        <authorList>
            <person name="Shibata K."/>
            <person name="Itoh M."/>
            <person name="Aizawa K."/>
            <person name="Nagaoka S."/>
            <person name="Sasaki N."/>
            <person name="Carninci P."/>
            <person name="Konno H."/>
            <person name="Akiyama J."/>
            <person name="Nishi K."/>
            <person name="Kitsunai T."/>
            <person name="Tashiro H."/>
            <person name="Itoh M."/>
            <person name="Sumi N."/>
            <person name="Ishii Y."/>
            <person name="Nakamura S."/>
            <person name="Hazama M."/>
            <person name="Nishine T."/>
            <person name="Harada A."/>
            <person name="Yamamoto R."/>
            <person name="Matsumoto H."/>
            <person name="Sakaguchi S."/>
            <person name="Ikegami T."/>
            <person name="Kashiwagi K."/>
            <person name="Fujiwake S."/>
            <person name="Inoue K."/>
            <person name="Togawa Y."/>
            <person name="Izawa M."/>
            <person name="Ohara E."/>
            <person name="Watahiki M."/>
            <person name="Yoneda Y."/>
            <person name="Ishikawa T."/>
            <person name="Ozawa K."/>
            <person name="Tanaka T."/>
            <person name="Matsuura S."/>
            <person name="Kawai J."/>
            <person name="Okazaki Y."/>
            <person name="Muramatsu M."/>
            <person name="Inoue Y."/>
            <person name="Kira A."/>
            <person name="Hayashizaki Y."/>
        </authorList>
    </citation>
    <scope>NUCLEOTIDE SEQUENCE</scope>
    <source>
        <strain evidence="1">NOD</strain>
    </source>
</reference>
<protein>
    <submittedName>
        <fullName evidence="1">Uncharacterized protein</fullName>
    </submittedName>
</protein>
<accession>Q3U3W9</accession>
<name>Q3U3W9_MOUSE</name>
<reference evidence="1" key="1">
    <citation type="journal article" date="1999" name="Methods Enzymol.">
        <title>High-efficiency full-length cDNA cloning.</title>
        <authorList>
            <person name="Carninci P."/>
            <person name="Hayashizaki Y."/>
        </authorList>
    </citation>
    <scope>NUCLEOTIDE SEQUENCE</scope>
    <source>
        <strain evidence="1">NOD</strain>
    </source>
</reference>
<proteinExistence type="evidence at transcript level"/>
<evidence type="ECO:0000313" key="1">
    <source>
        <dbReference type="EMBL" id="BAE32666.1"/>
    </source>
</evidence>
<dbReference type="EMBL" id="AK154541">
    <property type="protein sequence ID" value="BAE32666.1"/>
    <property type="molecule type" value="mRNA"/>
</dbReference>
<reference evidence="1" key="4">
    <citation type="journal article" date="2001" name="Nature">
        <title>Functional annotation of a full-length mouse cDNA collection.</title>
        <authorList>
            <consortium name="The RIKEN Genome Exploration Research Group Phase II Team and the FANTOM Consortium"/>
        </authorList>
    </citation>
    <scope>NUCLEOTIDE SEQUENCE</scope>
    <source>
        <strain evidence="1">NOD</strain>
    </source>
</reference>
<reference evidence="1" key="6">
    <citation type="submission" date="2004-03" db="EMBL/GenBank/DDBJ databases">
        <authorList>
            <person name="Arakawa T."/>
            <person name="Carninci P."/>
            <person name="Fukuda S."/>
            <person name="Hashizume W."/>
            <person name="Hayashida K."/>
            <person name="Hori F."/>
            <person name="Iida J."/>
            <person name="Imamura K."/>
            <person name="Imotani K."/>
            <person name="Itoh M."/>
            <person name="Kanagawa S."/>
            <person name="Kawai J."/>
            <person name="Kojima M."/>
            <person name="Konno H."/>
            <person name="Murata M."/>
            <person name="Nakamura M."/>
            <person name="Ninomiya N."/>
            <person name="Nishiyori H."/>
            <person name="Nomura K."/>
            <person name="Ohno M."/>
            <person name="Sakazume N."/>
            <person name="Sano H."/>
            <person name="Sasaki D."/>
            <person name="Shibata K."/>
            <person name="Shiraki T."/>
            <person name="Tagami M."/>
            <person name="Tagami Y."/>
            <person name="Waki K."/>
            <person name="Watahiki A."/>
            <person name="Muramatsu M."/>
            <person name="Hayashizaki Y."/>
        </authorList>
    </citation>
    <scope>NUCLEOTIDE SEQUENCE</scope>
    <source>
        <strain evidence="1">NOD</strain>
    </source>
</reference>
<organism evidence="1">
    <name type="scientific">Mus musculus</name>
    <name type="common">Mouse</name>
    <dbReference type="NCBI Taxonomy" id="10090"/>
    <lineage>
        <taxon>Eukaryota</taxon>
        <taxon>Metazoa</taxon>
        <taxon>Chordata</taxon>
        <taxon>Craniata</taxon>
        <taxon>Vertebrata</taxon>
        <taxon>Euteleostomi</taxon>
        <taxon>Mammalia</taxon>
        <taxon>Eutheria</taxon>
        <taxon>Euarchontoglires</taxon>
        <taxon>Glires</taxon>
        <taxon>Rodentia</taxon>
        <taxon>Myomorpha</taxon>
        <taxon>Muroidea</taxon>
        <taxon>Muridae</taxon>
        <taxon>Murinae</taxon>
        <taxon>Mus</taxon>
        <taxon>Mus</taxon>
    </lineage>
</organism>
<dbReference type="AlphaFoldDB" id="Q3U3W9"/>
<reference evidence="1" key="8">
    <citation type="journal article" date="2005" name="Science">
        <title>Antisense Transcription in the Mammalian Transcriptome.</title>
        <authorList>
            <consortium name="RIKEN Genome Exploration Research Group and Genome Science Group (Genome Network Project Core Group) and the FANTOM Consortium"/>
        </authorList>
    </citation>
    <scope>NUCLEOTIDE SEQUENCE</scope>
    <source>
        <strain evidence="1">NOD</strain>
    </source>
</reference>